<dbReference type="PRINTS" id="PR00081">
    <property type="entry name" value="GDHRDH"/>
</dbReference>
<reference evidence="4" key="1">
    <citation type="submission" date="2017-09" db="EMBL/GenBank/DDBJ databases">
        <title>Depth-based differentiation of microbial function through sediment-hosted aquifers and enrichment of novel symbionts in the deep terrestrial subsurface.</title>
        <authorList>
            <person name="Probst A.J."/>
            <person name="Ladd B."/>
            <person name="Jarett J.K."/>
            <person name="Geller-Mcgrath D.E."/>
            <person name="Sieber C.M.K."/>
            <person name="Emerson J.B."/>
            <person name="Anantharaman K."/>
            <person name="Thomas B.C."/>
            <person name="Malmstrom R."/>
            <person name="Stieglmeier M."/>
            <person name="Klingl A."/>
            <person name="Woyke T."/>
            <person name="Ryan C.M."/>
            <person name="Banfield J.F."/>
        </authorList>
    </citation>
    <scope>NUCLEOTIDE SEQUENCE [LARGE SCALE GENOMIC DNA]</scope>
</reference>
<dbReference type="InterPro" id="IPR050259">
    <property type="entry name" value="SDR"/>
</dbReference>
<dbReference type="InterPro" id="IPR002347">
    <property type="entry name" value="SDR_fam"/>
</dbReference>
<comment type="caution">
    <text evidence="3">The sequence shown here is derived from an EMBL/GenBank/DDBJ whole genome shotgun (WGS) entry which is preliminary data.</text>
</comment>
<dbReference type="CDD" id="cd05233">
    <property type="entry name" value="SDR_c"/>
    <property type="match status" value="1"/>
</dbReference>
<evidence type="ECO:0000256" key="1">
    <source>
        <dbReference type="ARBA" id="ARBA00006484"/>
    </source>
</evidence>
<dbReference type="PRINTS" id="PR00080">
    <property type="entry name" value="SDRFAMILY"/>
</dbReference>
<gene>
    <name evidence="3" type="ORF">COS78_00120</name>
</gene>
<dbReference type="Pfam" id="PF00106">
    <property type="entry name" value="adh_short"/>
    <property type="match status" value="1"/>
</dbReference>
<dbReference type="InterPro" id="IPR036291">
    <property type="entry name" value="NAD(P)-bd_dom_sf"/>
</dbReference>
<sequence length="226" mass="24883">MNIKNKNIVITGGTDGIGLEVVKKLITKEANVIVIGRNQEKIKDLNIKFFSCDLRDGKQIIKTTQDILREFPDIHALLNIAGIWQKKDSVENIDDQVVDDVISTDLTAIIKITKRFIPSLKAQTESAIINVSSRSGVVAGLGQSVYCAAKFGVYGFTEVLKLDLKESSVKVAGVYQGGINTLMFAKAGDVAVPYQTFTNPTDLAEVIVFLLTQPKNIWISDIRIER</sequence>
<evidence type="ECO:0000313" key="4">
    <source>
        <dbReference type="Proteomes" id="UP000231407"/>
    </source>
</evidence>
<organism evidence="3 4">
    <name type="scientific">Candidatus Shapirobacteria bacterium CG06_land_8_20_14_3_00_40_12</name>
    <dbReference type="NCBI Taxonomy" id="1974881"/>
    <lineage>
        <taxon>Bacteria</taxon>
        <taxon>Candidatus Shapironibacteriota</taxon>
    </lineage>
</organism>
<dbReference type="AlphaFoldDB" id="A0A2M7AT87"/>
<dbReference type="PANTHER" id="PTHR42879">
    <property type="entry name" value="3-OXOACYL-(ACYL-CARRIER-PROTEIN) REDUCTASE"/>
    <property type="match status" value="1"/>
</dbReference>
<evidence type="ECO:0000256" key="2">
    <source>
        <dbReference type="RuleBase" id="RU000363"/>
    </source>
</evidence>
<dbReference type="Proteomes" id="UP000231407">
    <property type="component" value="Unassembled WGS sequence"/>
</dbReference>
<dbReference type="EMBL" id="PEWA01000002">
    <property type="protein sequence ID" value="PIU73841.1"/>
    <property type="molecule type" value="Genomic_DNA"/>
</dbReference>
<protein>
    <submittedName>
        <fullName evidence="3">NAD(P)-dependent oxidoreductase</fullName>
    </submittedName>
</protein>
<accession>A0A2M7AT87</accession>
<comment type="similarity">
    <text evidence="1 2">Belongs to the short-chain dehydrogenases/reductases (SDR) family.</text>
</comment>
<dbReference type="PANTHER" id="PTHR42879:SF2">
    <property type="entry name" value="3-OXOACYL-[ACYL-CARRIER-PROTEIN] REDUCTASE FABG"/>
    <property type="match status" value="1"/>
</dbReference>
<proteinExistence type="inferred from homology"/>
<evidence type="ECO:0000313" key="3">
    <source>
        <dbReference type="EMBL" id="PIU73841.1"/>
    </source>
</evidence>
<name>A0A2M7AT87_9BACT</name>
<dbReference type="SUPFAM" id="SSF51735">
    <property type="entry name" value="NAD(P)-binding Rossmann-fold domains"/>
    <property type="match status" value="1"/>
</dbReference>
<dbReference type="Gene3D" id="3.40.50.720">
    <property type="entry name" value="NAD(P)-binding Rossmann-like Domain"/>
    <property type="match status" value="1"/>
</dbReference>